<evidence type="ECO:0000256" key="1">
    <source>
        <dbReference type="SAM" id="MobiDB-lite"/>
    </source>
</evidence>
<dbReference type="InterPro" id="IPR010982">
    <property type="entry name" value="Lambda_DNA-bd_dom_sf"/>
</dbReference>
<dbReference type="CDD" id="cd00093">
    <property type="entry name" value="HTH_XRE"/>
    <property type="match status" value="1"/>
</dbReference>
<proteinExistence type="predicted"/>
<dbReference type="GO" id="GO:0003677">
    <property type="term" value="F:DNA binding"/>
    <property type="evidence" value="ECO:0007669"/>
    <property type="project" value="InterPro"/>
</dbReference>
<dbReference type="SUPFAM" id="SSF47413">
    <property type="entry name" value="lambda repressor-like DNA-binding domains"/>
    <property type="match status" value="1"/>
</dbReference>
<dbReference type="SMART" id="SM00530">
    <property type="entry name" value="HTH_XRE"/>
    <property type="match status" value="1"/>
</dbReference>
<sequence length="297" mass="31221">MVYSAARRRELPPELPASWSCLVTGLRDLKDGSGLTLAELARATAISRSSWERYLNGKQFPPRHAVQALCKAARHTEDELLAQWALADGVWSRRGQPLSAGPDAAPPPASAADAAVLRGPSPAQRAGRVHRMLIAASALVDERPVGTAAGVLLLCAAMVTPAAVVHASRTAASQPAARPPVCTLRSCEGRNPRTTACEDPVTTASHTAADGARLEIRLSPSCRAGWIRAWPTHPGFGIEITGPDARPQSAVEGARPAGGEVTTTTMIAAPHPGSLRACYYPSLGHLGRECFYGTRAP</sequence>
<dbReference type="InterPro" id="IPR001387">
    <property type="entry name" value="Cro/C1-type_HTH"/>
</dbReference>
<protein>
    <submittedName>
        <fullName evidence="3">Helix-turn-helix domain-containing protein</fullName>
    </submittedName>
</protein>
<dbReference type="Pfam" id="PF13560">
    <property type="entry name" value="HTH_31"/>
    <property type="match status" value="1"/>
</dbReference>
<reference evidence="3" key="1">
    <citation type="submission" date="2024-07" db="EMBL/GenBank/DDBJ databases">
        <authorList>
            <person name="Yu S.T."/>
        </authorList>
    </citation>
    <scope>NUCLEOTIDE SEQUENCE</scope>
    <source>
        <strain evidence="3">R39</strain>
    </source>
</reference>
<feature type="domain" description="HTH cro/C1-type" evidence="2">
    <location>
        <begin position="26"/>
        <end position="80"/>
    </location>
</feature>
<dbReference type="EMBL" id="CP163441">
    <property type="protein sequence ID" value="XDQ43865.1"/>
    <property type="molecule type" value="Genomic_DNA"/>
</dbReference>
<dbReference type="Pfam" id="PF10901">
    <property type="entry name" value="DUF2690"/>
    <property type="match status" value="1"/>
</dbReference>
<gene>
    <name evidence="3" type="ORF">AB5J52_17215</name>
</gene>
<evidence type="ECO:0000259" key="2">
    <source>
        <dbReference type="PROSITE" id="PS50943"/>
    </source>
</evidence>
<dbReference type="AlphaFoldDB" id="A0AB39QQX2"/>
<dbReference type="Gene3D" id="1.10.260.40">
    <property type="entry name" value="lambda repressor-like DNA-binding domains"/>
    <property type="match status" value="1"/>
</dbReference>
<feature type="region of interest" description="Disordered" evidence="1">
    <location>
        <begin position="95"/>
        <end position="114"/>
    </location>
</feature>
<accession>A0AB39QQX2</accession>
<evidence type="ECO:0000313" key="3">
    <source>
        <dbReference type="EMBL" id="XDQ43865.1"/>
    </source>
</evidence>
<name>A0AB39QQX2_9ACTN</name>
<organism evidence="3">
    <name type="scientific">Streptomyces sp. R39</name>
    <dbReference type="NCBI Taxonomy" id="3238631"/>
    <lineage>
        <taxon>Bacteria</taxon>
        <taxon>Bacillati</taxon>
        <taxon>Actinomycetota</taxon>
        <taxon>Actinomycetes</taxon>
        <taxon>Kitasatosporales</taxon>
        <taxon>Streptomycetaceae</taxon>
        <taxon>Streptomyces</taxon>
    </lineage>
</organism>
<dbReference type="InterPro" id="IPR021224">
    <property type="entry name" value="DUF2690"/>
</dbReference>
<dbReference type="PROSITE" id="PS50943">
    <property type="entry name" value="HTH_CROC1"/>
    <property type="match status" value="1"/>
</dbReference>
<dbReference type="RefSeq" id="WP_369222898.1">
    <property type="nucleotide sequence ID" value="NZ_CP163441.1"/>
</dbReference>